<accession>A0A143QU33</accession>
<dbReference type="KEGG" id="rhs:A3Q41_04967"/>
<dbReference type="AlphaFoldDB" id="A0A143QU33"/>
<name>A0A143QU33_RHOFA</name>
<keyword evidence="1" id="KW-0614">Plasmid</keyword>
<sequence length="169" mass="18363">MTTNEDTVAVFTGKSLDSILGEGGSQSWKLDAARARKCQYVVCTQNAHNVEAYADGTEDHGSAFLVGRISRIVPATAGDPARWKIQFSEFARISVSDVWTGDRNPVRYTTLDDLGIDLTDAKFEKFDDQSTSTQAPTTEVAALTIRQAKAGLAKTYDVDVDAIEIVIRG</sequence>
<evidence type="ECO:0000313" key="2">
    <source>
        <dbReference type="Proteomes" id="UP000076038"/>
    </source>
</evidence>
<dbReference type="PATRIC" id="fig|1653479.3.peg.5034"/>
<gene>
    <name evidence="1" type="ORF">A3Q41_04967</name>
</gene>
<evidence type="ECO:0000313" key="1">
    <source>
        <dbReference type="EMBL" id="AMY26222.1"/>
    </source>
</evidence>
<organism evidence="1 2">
    <name type="scientific">Rhodococcoides fascians</name>
    <name type="common">Rhodococcus fascians</name>
    <dbReference type="NCBI Taxonomy" id="1828"/>
    <lineage>
        <taxon>Bacteria</taxon>
        <taxon>Bacillati</taxon>
        <taxon>Actinomycetota</taxon>
        <taxon>Actinomycetes</taxon>
        <taxon>Mycobacteriales</taxon>
        <taxon>Nocardiaceae</taxon>
        <taxon>Rhodococcoides</taxon>
    </lineage>
</organism>
<protein>
    <submittedName>
        <fullName evidence="1">Uncharacterized protein</fullName>
    </submittedName>
</protein>
<dbReference type="RefSeq" id="WP_063216964.1">
    <property type="nucleotide sequence ID" value="NZ_CP015221.1"/>
</dbReference>
<dbReference type="OrthoDB" id="4374615at2"/>
<dbReference type="Proteomes" id="UP000076038">
    <property type="component" value="Plasmid unnamed1"/>
</dbReference>
<geneLocation type="plasmid" evidence="1 2">
    <name>unnamed1</name>
</geneLocation>
<keyword evidence="2" id="KW-1185">Reference proteome</keyword>
<dbReference type="EMBL" id="CP015221">
    <property type="protein sequence ID" value="AMY26222.1"/>
    <property type="molecule type" value="Genomic_DNA"/>
</dbReference>
<proteinExistence type="predicted"/>
<reference evidence="2" key="2">
    <citation type="submission" date="2016-04" db="EMBL/GenBank/DDBJ databases">
        <title>Complete Genome and Plasmid Sequences for Rhodococcus fascians D188 and Draft Sequences for Rhodococcus spp. Isolates PBTS 1 and PBTS 2.</title>
        <authorList>
            <person name="Stamer R."/>
            <person name="Vereecke D."/>
            <person name="Zhang Y."/>
            <person name="Schilkey F."/>
            <person name="Devitt N."/>
            <person name="Randall J."/>
        </authorList>
    </citation>
    <scope>NUCLEOTIDE SEQUENCE [LARGE SCALE GENOMIC DNA]</scope>
    <source>
        <strain evidence="2">PBTS2</strain>
        <plasmid evidence="2">unnamed1</plasmid>
    </source>
</reference>
<reference evidence="1 2" key="1">
    <citation type="journal article" date="2016" name="Genome Announc.">
        <title>Complete Genome and Plasmid Sequences for Rhodococcus fascians D188 and Draft Sequences for Rhodococcus Isolates PBTS 1 and PBTS 2.</title>
        <authorList>
            <person name="Stamler R.A."/>
            <person name="Vereecke D."/>
            <person name="Zhang Y."/>
            <person name="Schilkey F."/>
            <person name="Devitt N."/>
            <person name="Randall J.J."/>
        </authorList>
    </citation>
    <scope>NUCLEOTIDE SEQUENCE [LARGE SCALE GENOMIC DNA]</scope>
    <source>
        <strain evidence="1 2">PBTS2</strain>
        <plasmid evidence="1">unnamed1</plasmid>
    </source>
</reference>